<dbReference type="PANTHER" id="PTHR38459">
    <property type="entry name" value="PROPHAGE BACTOPRENOL-LINKED GLUCOSE TRANSLOCASE HOMOLOG"/>
    <property type="match status" value="1"/>
</dbReference>
<protein>
    <submittedName>
        <fullName evidence="8">GtrA family protein</fullName>
    </submittedName>
</protein>
<dbReference type="EMBL" id="BAAALS010000001">
    <property type="protein sequence ID" value="GAA1734480.1"/>
    <property type="molecule type" value="Genomic_DNA"/>
</dbReference>
<evidence type="ECO:0000313" key="8">
    <source>
        <dbReference type="EMBL" id="GAA1734480.1"/>
    </source>
</evidence>
<comment type="caution">
    <text evidence="8">The sequence shown here is derived from an EMBL/GenBank/DDBJ whole genome shotgun (WGS) entry which is preliminary data.</text>
</comment>
<feature type="transmembrane region" description="Helical" evidence="6">
    <location>
        <begin position="140"/>
        <end position="157"/>
    </location>
</feature>
<dbReference type="InterPro" id="IPR007267">
    <property type="entry name" value="GtrA_DPMS_TM"/>
</dbReference>
<evidence type="ECO:0000256" key="6">
    <source>
        <dbReference type="SAM" id="Phobius"/>
    </source>
</evidence>
<dbReference type="Proteomes" id="UP001500655">
    <property type="component" value="Unassembled WGS sequence"/>
</dbReference>
<dbReference type="RefSeq" id="WP_344075462.1">
    <property type="nucleotide sequence ID" value="NZ_BAAALS010000001.1"/>
</dbReference>
<evidence type="ECO:0000256" key="1">
    <source>
        <dbReference type="ARBA" id="ARBA00004141"/>
    </source>
</evidence>
<evidence type="ECO:0000256" key="4">
    <source>
        <dbReference type="ARBA" id="ARBA00022989"/>
    </source>
</evidence>
<keyword evidence="5 6" id="KW-0472">Membrane</keyword>
<evidence type="ECO:0000259" key="7">
    <source>
        <dbReference type="Pfam" id="PF04138"/>
    </source>
</evidence>
<comment type="similarity">
    <text evidence="2">Belongs to the GtrA family.</text>
</comment>
<reference evidence="9" key="1">
    <citation type="journal article" date="2019" name="Int. J. Syst. Evol. Microbiol.">
        <title>The Global Catalogue of Microorganisms (GCM) 10K type strain sequencing project: providing services to taxonomists for standard genome sequencing and annotation.</title>
        <authorList>
            <consortium name="The Broad Institute Genomics Platform"/>
            <consortium name="The Broad Institute Genome Sequencing Center for Infectious Disease"/>
            <person name="Wu L."/>
            <person name="Ma J."/>
        </authorList>
    </citation>
    <scope>NUCLEOTIDE SEQUENCE [LARGE SCALE GENOMIC DNA]</scope>
    <source>
        <strain evidence="9">JCM 13249</strain>
    </source>
</reference>
<keyword evidence="9" id="KW-1185">Reference proteome</keyword>
<evidence type="ECO:0000256" key="5">
    <source>
        <dbReference type="ARBA" id="ARBA00023136"/>
    </source>
</evidence>
<sequence>MPSLPSPVTEPAPSGSGPGGLVGLYRRFANLIHELGKFGVVGASTFVVDFVVFNICRVGLDWGWFPSTVASTVIAATLAFIGNRYWTWRDRDRRGLHREYALYFFFNVVGLLITAAVLLFSHNLLGSQWPALRTPLADNISKTIFGTALASTFRFWAYRRFVFRNAPVPAPSPAEA</sequence>
<dbReference type="Pfam" id="PF04138">
    <property type="entry name" value="GtrA_DPMS_TM"/>
    <property type="match status" value="1"/>
</dbReference>
<proteinExistence type="inferred from homology"/>
<feature type="transmembrane region" description="Helical" evidence="6">
    <location>
        <begin position="62"/>
        <end position="81"/>
    </location>
</feature>
<dbReference type="InterPro" id="IPR051401">
    <property type="entry name" value="GtrA_CellWall_Glycosyl"/>
</dbReference>
<keyword evidence="4 6" id="KW-1133">Transmembrane helix</keyword>
<evidence type="ECO:0000256" key="2">
    <source>
        <dbReference type="ARBA" id="ARBA00009399"/>
    </source>
</evidence>
<comment type="subcellular location">
    <subcellularLocation>
        <location evidence="1">Membrane</location>
        <topology evidence="1">Multi-pass membrane protein</topology>
    </subcellularLocation>
</comment>
<feature type="transmembrane region" description="Helical" evidence="6">
    <location>
        <begin position="101"/>
        <end position="120"/>
    </location>
</feature>
<feature type="domain" description="GtrA/DPMS transmembrane" evidence="7">
    <location>
        <begin position="37"/>
        <end position="163"/>
    </location>
</feature>
<evidence type="ECO:0000313" key="9">
    <source>
        <dbReference type="Proteomes" id="UP001500655"/>
    </source>
</evidence>
<accession>A0ABP4VT93</accession>
<evidence type="ECO:0000256" key="3">
    <source>
        <dbReference type="ARBA" id="ARBA00022692"/>
    </source>
</evidence>
<gene>
    <name evidence="8" type="ORF">GCM10009681_00820</name>
</gene>
<organism evidence="8 9">
    <name type="scientific">Luedemannella helvata</name>
    <dbReference type="NCBI Taxonomy" id="349315"/>
    <lineage>
        <taxon>Bacteria</taxon>
        <taxon>Bacillati</taxon>
        <taxon>Actinomycetota</taxon>
        <taxon>Actinomycetes</taxon>
        <taxon>Micromonosporales</taxon>
        <taxon>Micromonosporaceae</taxon>
        <taxon>Luedemannella</taxon>
    </lineage>
</organism>
<name>A0ABP4VT93_9ACTN</name>
<dbReference type="PANTHER" id="PTHR38459:SF1">
    <property type="entry name" value="PROPHAGE BACTOPRENOL-LINKED GLUCOSE TRANSLOCASE HOMOLOG"/>
    <property type="match status" value="1"/>
</dbReference>
<keyword evidence="3 6" id="KW-0812">Transmembrane</keyword>